<evidence type="ECO:0000256" key="1">
    <source>
        <dbReference type="SAM" id="Phobius"/>
    </source>
</evidence>
<keyword evidence="1" id="KW-0812">Transmembrane</keyword>
<keyword evidence="1" id="KW-1133">Transmembrane helix</keyword>
<reference evidence="2" key="1">
    <citation type="journal article" date="2019" name="PLoS Negl. Trop. Dis.">
        <title>Revisiting the worldwide diversity of Leptospira species in the environment.</title>
        <authorList>
            <person name="Vincent A.T."/>
            <person name="Schiettekatte O."/>
            <person name="Bourhy P."/>
            <person name="Veyrier F.J."/>
            <person name="Picardeau M."/>
        </authorList>
    </citation>
    <scope>NUCLEOTIDE SEQUENCE [LARGE SCALE GENOMIC DNA]</scope>
    <source>
        <strain evidence="2">SSS9</strain>
    </source>
</reference>
<gene>
    <name evidence="2" type="ORF">EHO59_06855</name>
</gene>
<keyword evidence="3" id="KW-1185">Reference proteome</keyword>
<name>A0A4R9G9R9_9LEPT</name>
<protein>
    <submittedName>
        <fullName evidence="2">Fibronectin type III domain-containing protein</fullName>
    </submittedName>
</protein>
<dbReference type="OrthoDB" id="324412at2"/>
<sequence>MSRFYGRIPYILFYFNVLFLSVGGSVFAEGKSFIYYIEWTEVKGSRGYVVEVRKSEPPQDLVVEKKVTENEIEFSLEAGVYEYRIAALNRFGKPSSYTVWTNFKVEQDRPKAVALAEKEEAAKISKQTSQYVWIPGTGYYSKGDRRTAYGIWAGFFALAYLGNSERVAGNQLASKSLNDPKMIGILAFNLPTQATVYLWQSREKDKHQYDIHQQNQVMLGGLAIIGVAISLWLENKLPQGDTVQVKVRPDIMGLGNGSMFTGLSQSRWDLQYSRSF</sequence>
<proteinExistence type="predicted"/>
<dbReference type="InterPro" id="IPR036116">
    <property type="entry name" value="FN3_sf"/>
</dbReference>
<evidence type="ECO:0000313" key="3">
    <source>
        <dbReference type="Proteomes" id="UP000297453"/>
    </source>
</evidence>
<comment type="caution">
    <text evidence="2">The sequence shown here is derived from an EMBL/GenBank/DDBJ whole genome shotgun (WGS) entry which is preliminary data.</text>
</comment>
<feature type="transmembrane region" description="Helical" evidence="1">
    <location>
        <begin position="12"/>
        <end position="37"/>
    </location>
</feature>
<dbReference type="Proteomes" id="UP000297453">
    <property type="component" value="Unassembled WGS sequence"/>
</dbReference>
<dbReference type="RefSeq" id="WP_135586013.1">
    <property type="nucleotide sequence ID" value="NZ_RQEP01000005.1"/>
</dbReference>
<dbReference type="EMBL" id="RQEP01000005">
    <property type="protein sequence ID" value="TGK07810.1"/>
    <property type="molecule type" value="Genomic_DNA"/>
</dbReference>
<evidence type="ECO:0000313" key="2">
    <source>
        <dbReference type="EMBL" id="TGK07810.1"/>
    </source>
</evidence>
<dbReference type="CDD" id="cd00063">
    <property type="entry name" value="FN3"/>
    <property type="match status" value="1"/>
</dbReference>
<dbReference type="InterPro" id="IPR003961">
    <property type="entry name" value="FN3_dom"/>
</dbReference>
<accession>A0A4R9G9R9</accession>
<dbReference type="AlphaFoldDB" id="A0A4R9G9R9"/>
<keyword evidence="1" id="KW-0472">Membrane</keyword>
<organism evidence="2 3">
    <name type="scientific">Leptospira semungkisensis</name>
    <dbReference type="NCBI Taxonomy" id="2484985"/>
    <lineage>
        <taxon>Bacteria</taxon>
        <taxon>Pseudomonadati</taxon>
        <taxon>Spirochaetota</taxon>
        <taxon>Spirochaetia</taxon>
        <taxon>Leptospirales</taxon>
        <taxon>Leptospiraceae</taxon>
        <taxon>Leptospira</taxon>
    </lineage>
</organism>
<dbReference type="SUPFAM" id="SSF49265">
    <property type="entry name" value="Fibronectin type III"/>
    <property type="match status" value="1"/>
</dbReference>